<dbReference type="KEGG" id="dord:106002193"/>
<dbReference type="SUPFAM" id="SSF49265">
    <property type="entry name" value="Fibronectin type III"/>
    <property type="match status" value="1"/>
</dbReference>
<dbReference type="Pfam" id="PF00041">
    <property type="entry name" value="fn3"/>
    <property type="match status" value="2"/>
</dbReference>
<dbReference type="RefSeq" id="XP_012892563.1">
    <property type="nucleotide sequence ID" value="XM_013037109.1"/>
</dbReference>
<reference evidence="4" key="1">
    <citation type="submission" date="2025-08" db="UniProtKB">
        <authorList>
            <consortium name="RefSeq"/>
        </authorList>
    </citation>
    <scope>IDENTIFICATION</scope>
    <source>
        <tissue evidence="4">Kidney</tissue>
    </source>
</reference>
<accession>A0A1S3GUI3</accession>
<feature type="non-terminal residue" evidence="4">
    <location>
        <position position="174"/>
    </location>
</feature>
<dbReference type="PROSITE" id="PS50853">
    <property type="entry name" value="FN3"/>
    <property type="match status" value="2"/>
</dbReference>
<dbReference type="InParanoid" id="A0A1S3GUI3"/>
<feature type="domain" description="Fibronectin type-III" evidence="2">
    <location>
        <begin position="91"/>
        <end position="174"/>
    </location>
</feature>
<dbReference type="OrthoDB" id="9634445at2759"/>
<feature type="non-terminal residue" evidence="4">
    <location>
        <position position="1"/>
    </location>
</feature>
<evidence type="ECO:0000259" key="2">
    <source>
        <dbReference type="PROSITE" id="PS50853"/>
    </source>
</evidence>
<sequence>IDSPKNLMTKQVTENTATVSWDPVEADIDKYVVRYTSADGETREVPVGKEKSSTVLTGLRPGVEYKVDVWAQKGARESRKVNTKAPTDIDSPKNLKTKQVTENTATLSWDPVEADIDRYVVRYTSADGETKEIPVGKRTSTVLTGLRPGVEYKVDVWAQKGARESRKANTKAPT</sequence>
<proteinExistence type="predicted"/>
<dbReference type="PANTHER" id="PTHR46708">
    <property type="entry name" value="TENASCIN"/>
    <property type="match status" value="1"/>
</dbReference>
<dbReference type="InterPro" id="IPR013783">
    <property type="entry name" value="Ig-like_fold"/>
</dbReference>
<dbReference type="GeneID" id="106002193"/>
<gene>
    <name evidence="4" type="primary">LOC106002193</name>
</gene>
<organism evidence="3 4">
    <name type="scientific">Dipodomys ordii</name>
    <name type="common">Ord's kangaroo rat</name>
    <dbReference type="NCBI Taxonomy" id="10020"/>
    <lineage>
        <taxon>Eukaryota</taxon>
        <taxon>Metazoa</taxon>
        <taxon>Chordata</taxon>
        <taxon>Craniata</taxon>
        <taxon>Vertebrata</taxon>
        <taxon>Euteleostomi</taxon>
        <taxon>Mammalia</taxon>
        <taxon>Eutheria</taxon>
        <taxon>Euarchontoglires</taxon>
        <taxon>Glires</taxon>
        <taxon>Rodentia</taxon>
        <taxon>Castorimorpha</taxon>
        <taxon>Heteromyidae</taxon>
        <taxon>Dipodomyinae</taxon>
        <taxon>Dipodomys</taxon>
    </lineage>
</organism>
<name>A0A1S3GUI3_DIPOR</name>
<keyword evidence="3" id="KW-1185">Reference proteome</keyword>
<keyword evidence="1" id="KW-0677">Repeat</keyword>
<dbReference type="Proteomes" id="UP000081671">
    <property type="component" value="Unplaced"/>
</dbReference>
<dbReference type="GO" id="GO:0098966">
    <property type="term" value="C:perisynaptic extracellular matrix"/>
    <property type="evidence" value="ECO:0007669"/>
    <property type="project" value="TreeGrafter"/>
</dbReference>
<dbReference type="PANTHER" id="PTHR46708:SF12">
    <property type="entry name" value="TENASCIN N"/>
    <property type="match status" value="1"/>
</dbReference>
<dbReference type="InterPro" id="IPR050991">
    <property type="entry name" value="ECM_Regulatory_Proteins"/>
</dbReference>
<dbReference type="InterPro" id="IPR003961">
    <property type="entry name" value="FN3_dom"/>
</dbReference>
<dbReference type="GO" id="GO:0030155">
    <property type="term" value="P:regulation of cell adhesion"/>
    <property type="evidence" value="ECO:0007669"/>
    <property type="project" value="TreeGrafter"/>
</dbReference>
<dbReference type="SMART" id="SM00060">
    <property type="entry name" value="FN3"/>
    <property type="match status" value="2"/>
</dbReference>
<dbReference type="FunFam" id="2.60.40.10:FF:000156">
    <property type="entry name" value="Tenascin N"/>
    <property type="match status" value="2"/>
</dbReference>
<evidence type="ECO:0000313" key="3">
    <source>
        <dbReference type="Proteomes" id="UP000081671"/>
    </source>
</evidence>
<dbReference type="CDD" id="cd00063">
    <property type="entry name" value="FN3"/>
    <property type="match status" value="2"/>
</dbReference>
<dbReference type="GO" id="GO:0005615">
    <property type="term" value="C:extracellular space"/>
    <property type="evidence" value="ECO:0007669"/>
    <property type="project" value="TreeGrafter"/>
</dbReference>
<protein>
    <submittedName>
        <fullName evidence="4">Tenascin-N-like</fullName>
    </submittedName>
</protein>
<dbReference type="AlphaFoldDB" id="A0A1S3GUI3"/>
<dbReference type="InterPro" id="IPR036116">
    <property type="entry name" value="FN3_sf"/>
</dbReference>
<dbReference type="Gene3D" id="2.60.40.10">
    <property type="entry name" value="Immunoglobulins"/>
    <property type="match status" value="2"/>
</dbReference>
<evidence type="ECO:0000313" key="4">
    <source>
        <dbReference type="RefSeq" id="XP_012892563.1"/>
    </source>
</evidence>
<evidence type="ECO:0000256" key="1">
    <source>
        <dbReference type="ARBA" id="ARBA00022737"/>
    </source>
</evidence>
<feature type="domain" description="Fibronectin type-III" evidence="2">
    <location>
        <begin position="3"/>
        <end position="88"/>
    </location>
</feature>